<sequence>MKRIDDIRELHDEICEAYLKDPNFCPYCEADEIDAERVDVEGRVAWQWVRCDTCGAEWHDVFELVAVEKVELP</sequence>
<organism evidence="1">
    <name type="scientific">marine metagenome</name>
    <dbReference type="NCBI Taxonomy" id="408172"/>
    <lineage>
        <taxon>unclassified sequences</taxon>
        <taxon>metagenomes</taxon>
        <taxon>ecological metagenomes</taxon>
    </lineage>
</organism>
<dbReference type="EMBL" id="UINC01031342">
    <property type="protein sequence ID" value="SVB17229.1"/>
    <property type="molecule type" value="Genomic_DNA"/>
</dbReference>
<protein>
    <submittedName>
        <fullName evidence="1">Uncharacterized protein</fullName>
    </submittedName>
</protein>
<dbReference type="AlphaFoldDB" id="A0A382BUF5"/>
<evidence type="ECO:0000313" key="1">
    <source>
        <dbReference type="EMBL" id="SVB17229.1"/>
    </source>
</evidence>
<reference evidence="1" key="1">
    <citation type="submission" date="2018-05" db="EMBL/GenBank/DDBJ databases">
        <authorList>
            <person name="Lanie J.A."/>
            <person name="Ng W.-L."/>
            <person name="Kazmierczak K.M."/>
            <person name="Andrzejewski T.M."/>
            <person name="Davidsen T.M."/>
            <person name="Wayne K.J."/>
            <person name="Tettelin H."/>
            <person name="Glass J.I."/>
            <person name="Rusch D."/>
            <person name="Podicherti R."/>
            <person name="Tsui H.-C.T."/>
            <person name="Winkler M.E."/>
        </authorList>
    </citation>
    <scope>NUCLEOTIDE SEQUENCE</scope>
</reference>
<dbReference type="InterPro" id="IPR024064">
    <property type="entry name" value="FdhE-like_sf"/>
</dbReference>
<gene>
    <name evidence="1" type="ORF">METZ01_LOCUS170083</name>
</gene>
<dbReference type="SUPFAM" id="SSF144020">
    <property type="entry name" value="FdhE-like"/>
    <property type="match status" value="1"/>
</dbReference>
<name>A0A382BUF5_9ZZZZ</name>
<proteinExistence type="predicted"/>
<accession>A0A382BUF5</accession>